<proteinExistence type="predicted"/>
<dbReference type="AlphaFoldDB" id="A0AA51ND34"/>
<accession>A0AA51ND34</accession>
<dbReference type="RefSeq" id="WP_308351302.1">
    <property type="nucleotide sequence ID" value="NZ_CP129971.1"/>
</dbReference>
<evidence type="ECO:0000313" key="3">
    <source>
        <dbReference type="EMBL" id="WMN12920.1"/>
    </source>
</evidence>
<evidence type="ECO:0000256" key="1">
    <source>
        <dbReference type="SAM" id="SignalP"/>
    </source>
</evidence>
<keyword evidence="4" id="KW-1185">Reference proteome</keyword>
<evidence type="ECO:0000259" key="2">
    <source>
        <dbReference type="Pfam" id="PF18962"/>
    </source>
</evidence>
<gene>
    <name evidence="3" type="ORF">QYS49_35005</name>
</gene>
<dbReference type="InterPro" id="IPR013783">
    <property type="entry name" value="Ig-like_fold"/>
</dbReference>
<name>A0AA51ND34_9BACT</name>
<dbReference type="EMBL" id="CP129971">
    <property type="protein sequence ID" value="WMN12920.1"/>
    <property type="molecule type" value="Genomic_DNA"/>
</dbReference>
<sequence length="378" mass="40967">MKKILFLAFSIVLLVTVFSSHAQTKCETTDAGGIWADAGTWRDANDPTQPCPCENGYPGSTVVTGETDCPATAVIRQNTEVIIGQDTDVYYNGILVINGTLTFNSGNSGGPQAGQLIMDETSDIFISSTASIQALGNNTNQTNNNYITLGTTTVNGSNINTIDDQPKPNQLTQDNLGGGGCSADGSCDADLGDQIGALPIELKSFEALKSGKNISLVWVTAKEENFSHFEIERSIDQDNWSQIGLVQGLGESMSDVNYDFTDRNAPFGVIYYRLKSVDIDATFEYSPVVKIEVGFEGKLAVSPNPVKDASNLKIQVPSEFREDLAYVGLFDLSGLKVQEFRNFNTDGSLQINQKLKSGMYILKVNHNGLQENIRVVIQ</sequence>
<evidence type="ECO:0000313" key="4">
    <source>
        <dbReference type="Proteomes" id="UP001230496"/>
    </source>
</evidence>
<feature type="signal peptide" evidence="1">
    <location>
        <begin position="1"/>
        <end position="22"/>
    </location>
</feature>
<protein>
    <submittedName>
        <fullName evidence="3">T9SS type A sorting domain-containing protein</fullName>
    </submittedName>
</protein>
<dbReference type="InterPro" id="IPR026444">
    <property type="entry name" value="Secre_tail"/>
</dbReference>
<organism evidence="3 4">
    <name type="scientific">Marivirga salinarum</name>
    <dbReference type="NCBI Taxonomy" id="3059078"/>
    <lineage>
        <taxon>Bacteria</taxon>
        <taxon>Pseudomonadati</taxon>
        <taxon>Bacteroidota</taxon>
        <taxon>Cytophagia</taxon>
        <taxon>Cytophagales</taxon>
        <taxon>Marivirgaceae</taxon>
        <taxon>Marivirga</taxon>
    </lineage>
</organism>
<dbReference type="Gene3D" id="2.60.40.10">
    <property type="entry name" value="Immunoglobulins"/>
    <property type="match status" value="1"/>
</dbReference>
<feature type="domain" description="Secretion system C-terminal sorting" evidence="2">
    <location>
        <begin position="302"/>
        <end position="371"/>
    </location>
</feature>
<dbReference type="Proteomes" id="UP001230496">
    <property type="component" value="Chromosome"/>
</dbReference>
<dbReference type="Pfam" id="PF18962">
    <property type="entry name" value="Por_Secre_tail"/>
    <property type="match status" value="1"/>
</dbReference>
<reference evidence="3 4" key="1">
    <citation type="submission" date="2023-08" db="EMBL/GenBank/DDBJ databases">
        <title>Comparative genomics and taxonomic characterization of three novel marine species of genus Marivirga.</title>
        <authorList>
            <person name="Muhammad N."/>
            <person name="Kim S.-G."/>
        </authorList>
    </citation>
    <scope>NUCLEOTIDE SEQUENCE [LARGE SCALE GENOMIC DNA]</scope>
    <source>
        <strain evidence="3 4">BDSF4-3</strain>
    </source>
</reference>
<feature type="chain" id="PRO_5041449704" evidence="1">
    <location>
        <begin position="23"/>
        <end position="378"/>
    </location>
</feature>
<keyword evidence="1" id="KW-0732">Signal</keyword>
<dbReference type="KEGG" id="msaa:QYS49_35005"/>
<dbReference type="NCBIfam" id="TIGR04183">
    <property type="entry name" value="Por_Secre_tail"/>
    <property type="match status" value="1"/>
</dbReference>